<comment type="caution">
    <text evidence="2">The sequence shown here is derived from an EMBL/GenBank/DDBJ whole genome shotgun (WGS) entry which is preliminary data.</text>
</comment>
<proteinExistence type="predicted"/>
<evidence type="ECO:0000313" key="3">
    <source>
        <dbReference type="Proteomes" id="UP000827721"/>
    </source>
</evidence>
<gene>
    <name evidence="2" type="ORF">JRO89_XS02G0120500</name>
</gene>
<feature type="compositionally biased region" description="Polar residues" evidence="1">
    <location>
        <begin position="12"/>
        <end position="26"/>
    </location>
</feature>
<evidence type="ECO:0000313" key="2">
    <source>
        <dbReference type="EMBL" id="KAH7575483.1"/>
    </source>
</evidence>
<accession>A0ABQ8IG35</accession>
<reference evidence="2 3" key="1">
    <citation type="submission" date="2021-02" db="EMBL/GenBank/DDBJ databases">
        <title>Plant Genome Project.</title>
        <authorList>
            <person name="Zhang R.-G."/>
        </authorList>
    </citation>
    <scope>NUCLEOTIDE SEQUENCE [LARGE SCALE GENOMIC DNA]</scope>
    <source>
        <tissue evidence="2">Leaves</tissue>
    </source>
</reference>
<dbReference type="Proteomes" id="UP000827721">
    <property type="component" value="Unassembled WGS sequence"/>
</dbReference>
<dbReference type="EMBL" id="JAFEMO010000002">
    <property type="protein sequence ID" value="KAH7575483.1"/>
    <property type="molecule type" value="Genomic_DNA"/>
</dbReference>
<keyword evidence="3" id="KW-1185">Reference proteome</keyword>
<organism evidence="2 3">
    <name type="scientific">Xanthoceras sorbifolium</name>
    <dbReference type="NCBI Taxonomy" id="99658"/>
    <lineage>
        <taxon>Eukaryota</taxon>
        <taxon>Viridiplantae</taxon>
        <taxon>Streptophyta</taxon>
        <taxon>Embryophyta</taxon>
        <taxon>Tracheophyta</taxon>
        <taxon>Spermatophyta</taxon>
        <taxon>Magnoliopsida</taxon>
        <taxon>eudicotyledons</taxon>
        <taxon>Gunneridae</taxon>
        <taxon>Pentapetalae</taxon>
        <taxon>rosids</taxon>
        <taxon>malvids</taxon>
        <taxon>Sapindales</taxon>
        <taxon>Sapindaceae</taxon>
        <taxon>Xanthoceroideae</taxon>
        <taxon>Xanthoceras</taxon>
    </lineage>
</organism>
<sequence>MANNGKDEASGSAVNSTSNAPTSNQARLAALEVGQAEIQAKRSKRGGRVERGPLRVEHWVDHEDENRWHDEEYPRQGRKPCGRMEVERR</sequence>
<feature type="region of interest" description="Disordered" evidence="1">
    <location>
        <begin position="69"/>
        <end position="89"/>
    </location>
</feature>
<protein>
    <submittedName>
        <fullName evidence="2">Uncharacterized protein</fullName>
    </submittedName>
</protein>
<name>A0ABQ8IG35_9ROSI</name>
<evidence type="ECO:0000256" key="1">
    <source>
        <dbReference type="SAM" id="MobiDB-lite"/>
    </source>
</evidence>
<feature type="region of interest" description="Disordered" evidence="1">
    <location>
        <begin position="1"/>
        <end position="27"/>
    </location>
</feature>